<name>A0A4S2H034_9PROT</name>
<sequence length="194" mass="20097">MRLLVCGLVALLLLPALALGRPSAGYAPVRVNGTELARSAQYASASGTALHGFDTIAYHTEGAAVPGDPGIAAEYNGAVWLFSSAEHRDLFLADPARYAPAYDGHCAYAAGVGGKAAGNPHYWHIEDGVLFVNLDARVQAEFLADTATLISNGVRNWNTGSGALFGGGPLHERPASRPLRDVEGEVLAGSGTSP</sequence>
<dbReference type="OrthoDB" id="344729at2"/>
<gene>
    <name evidence="3" type="ORF">E5163_06775</name>
</gene>
<feature type="region of interest" description="Disordered" evidence="1">
    <location>
        <begin position="168"/>
        <end position="194"/>
    </location>
</feature>
<evidence type="ECO:0000256" key="1">
    <source>
        <dbReference type="SAM" id="MobiDB-lite"/>
    </source>
</evidence>
<dbReference type="AlphaFoldDB" id="A0A4S2H034"/>
<comment type="caution">
    <text evidence="3">The sequence shown here is derived from an EMBL/GenBank/DDBJ whole genome shotgun (WGS) entry which is preliminary data.</text>
</comment>
<dbReference type="RefSeq" id="WP_135995376.1">
    <property type="nucleotide sequence ID" value="NZ_CP071057.1"/>
</dbReference>
<feature type="compositionally biased region" description="Basic and acidic residues" evidence="1">
    <location>
        <begin position="170"/>
        <end position="183"/>
    </location>
</feature>
<organism evidence="3 4">
    <name type="scientific">Marinicauda algicola</name>
    <dbReference type="NCBI Taxonomy" id="2029849"/>
    <lineage>
        <taxon>Bacteria</taxon>
        <taxon>Pseudomonadati</taxon>
        <taxon>Pseudomonadota</taxon>
        <taxon>Alphaproteobacteria</taxon>
        <taxon>Maricaulales</taxon>
        <taxon>Maricaulaceae</taxon>
        <taxon>Marinicauda</taxon>
    </lineage>
</organism>
<keyword evidence="4" id="KW-1185">Reference proteome</keyword>
<dbReference type="EMBL" id="SRXW01000002">
    <property type="protein sequence ID" value="TGY88836.1"/>
    <property type="molecule type" value="Genomic_DNA"/>
</dbReference>
<evidence type="ECO:0000313" key="4">
    <source>
        <dbReference type="Proteomes" id="UP000308054"/>
    </source>
</evidence>
<keyword evidence="2" id="KW-0732">Signal</keyword>
<evidence type="ECO:0008006" key="5">
    <source>
        <dbReference type="Google" id="ProtNLM"/>
    </source>
</evidence>
<proteinExistence type="predicted"/>
<dbReference type="NCBIfam" id="NF041384">
    <property type="entry name" value="YHS_seleno_dom"/>
    <property type="match status" value="1"/>
</dbReference>
<evidence type="ECO:0000313" key="3">
    <source>
        <dbReference type="EMBL" id="TGY88836.1"/>
    </source>
</evidence>
<dbReference type="Proteomes" id="UP000308054">
    <property type="component" value="Unassembled WGS sequence"/>
</dbReference>
<reference evidence="3 4" key="1">
    <citation type="journal article" date="2017" name="Int. J. Syst. Evol. Microbiol.">
        <title>Marinicauda algicola sp. nov., isolated from a marine red alga Rhodosorus marinus.</title>
        <authorList>
            <person name="Jeong S.E."/>
            <person name="Jeon S.H."/>
            <person name="Chun B.H."/>
            <person name="Kim D.W."/>
            <person name="Jeon C.O."/>
        </authorList>
    </citation>
    <scope>NUCLEOTIDE SEQUENCE [LARGE SCALE GENOMIC DNA]</scope>
    <source>
        <strain evidence="3 4">JCM 31718</strain>
    </source>
</reference>
<feature type="signal peptide" evidence="2">
    <location>
        <begin position="1"/>
        <end position="18"/>
    </location>
</feature>
<accession>A0A4S2H034</accession>
<protein>
    <recommendedName>
        <fullName evidence="5">YHS domain-containing protein</fullName>
    </recommendedName>
</protein>
<evidence type="ECO:0000256" key="2">
    <source>
        <dbReference type="SAM" id="SignalP"/>
    </source>
</evidence>
<feature type="chain" id="PRO_5020204400" description="YHS domain-containing protein" evidence="2">
    <location>
        <begin position="19"/>
        <end position="194"/>
    </location>
</feature>